<evidence type="ECO:0000313" key="13">
    <source>
        <dbReference type="EMBL" id="SIS79324.1"/>
    </source>
</evidence>
<dbReference type="PANTHER" id="PTHR12358:SF106">
    <property type="entry name" value="LIPID KINASE YEGS"/>
    <property type="match status" value="1"/>
</dbReference>
<dbReference type="Proteomes" id="UP000186917">
    <property type="component" value="Unassembled WGS sequence"/>
</dbReference>
<dbReference type="GO" id="GO:0005524">
    <property type="term" value="F:ATP binding"/>
    <property type="evidence" value="ECO:0007669"/>
    <property type="project" value="UniProtKB-KW"/>
</dbReference>
<keyword evidence="7" id="KW-0067">ATP-binding</keyword>
<evidence type="ECO:0000256" key="1">
    <source>
        <dbReference type="ARBA" id="ARBA00001946"/>
    </source>
</evidence>
<gene>
    <name evidence="13" type="ORF">SAMN05421788_1011245</name>
</gene>
<evidence type="ECO:0000313" key="14">
    <source>
        <dbReference type="Proteomes" id="UP000186917"/>
    </source>
</evidence>
<evidence type="ECO:0000256" key="8">
    <source>
        <dbReference type="ARBA" id="ARBA00022842"/>
    </source>
</evidence>
<dbReference type="GO" id="GO:0008654">
    <property type="term" value="P:phospholipid biosynthetic process"/>
    <property type="evidence" value="ECO:0007669"/>
    <property type="project" value="UniProtKB-KW"/>
</dbReference>
<keyword evidence="6 13" id="KW-0418">Kinase</keyword>
<dbReference type="InterPro" id="IPR005218">
    <property type="entry name" value="Diacylglycerol/lipid_kinase"/>
</dbReference>
<dbReference type="SUPFAM" id="SSF111331">
    <property type="entry name" value="NAD kinase/diacylglycerol kinase-like"/>
    <property type="match status" value="1"/>
</dbReference>
<dbReference type="InterPro" id="IPR001206">
    <property type="entry name" value="Diacylglycerol_kinase_cat_dom"/>
</dbReference>
<keyword evidence="11" id="KW-1208">Phospholipid metabolism</keyword>
<dbReference type="KEGG" id="fln:FLA_5865"/>
<dbReference type="PANTHER" id="PTHR12358">
    <property type="entry name" value="SPHINGOSINE KINASE"/>
    <property type="match status" value="1"/>
</dbReference>
<protein>
    <submittedName>
        <fullName evidence="13">Lipid kinase, YegS/Rv2252/BmrU family</fullName>
    </submittedName>
</protein>
<dbReference type="Pfam" id="PF00781">
    <property type="entry name" value="DAGK_cat"/>
    <property type="match status" value="1"/>
</dbReference>
<evidence type="ECO:0000256" key="2">
    <source>
        <dbReference type="ARBA" id="ARBA00022516"/>
    </source>
</evidence>
<evidence type="ECO:0000256" key="3">
    <source>
        <dbReference type="ARBA" id="ARBA00022679"/>
    </source>
</evidence>
<dbReference type="PROSITE" id="PS50146">
    <property type="entry name" value="DAGK"/>
    <property type="match status" value="1"/>
</dbReference>
<keyword evidence="10" id="KW-0594">Phospholipid biosynthesis</keyword>
<dbReference type="Gene3D" id="3.40.50.10330">
    <property type="entry name" value="Probable inorganic polyphosphate/atp-NAD kinase, domain 1"/>
    <property type="match status" value="1"/>
</dbReference>
<dbReference type="NCBIfam" id="TIGR00147">
    <property type="entry name" value="YegS/Rv2252/BmrU family lipid kinase"/>
    <property type="match status" value="1"/>
</dbReference>
<proteinExistence type="predicted"/>
<sequence length="327" mass="36443">MEYSAAVPPVETLNVKTIKSGLRDNIVTRRFIYLVNPISGTSKKEAFIKLLKNISNQRNLNYEIVPTSSTGNYDFLIDKIRDEQITDIVIIGGDGTVNQVINALRHLPVRFGIIPFGSGNGLAFSAGIPKKPKEAFELILTGSAMPVDAFMVNDQFSCMLTGLGFDAQVAHDFATKDSRGLLTYTQQSLLNFFKAHPYQFEVVLDSFSFFTDAFFISVANSNQFGNNFTIAPAASLQDGLLDIVIAQKMNKAKLPFAILRQIRGNNKLQQLVEDMANKNVLYFQTPSLTIKNLKHAPLHIDGEPRETIEELKIEIIPHCFHLIRSMA</sequence>
<dbReference type="InterPro" id="IPR017438">
    <property type="entry name" value="ATP-NAD_kinase_N"/>
</dbReference>
<evidence type="ECO:0000256" key="9">
    <source>
        <dbReference type="ARBA" id="ARBA00023098"/>
    </source>
</evidence>
<comment type="cofactor">
    <cofactor evidence="1">
        <name>Mg(2+)</name>
        <dbReference type="ChEBI" id="CHEBI:18420"/>
    </cofactor>
</comment>
<dbReference type="InterPro" id="IPR045540">
    <property type="entry name" value="YegS/DAGK_C"/>
</dbReference>
<organism evidence="13 14">
    <name type="scientific">Filimonas lacunae</name>
    <dbReference type="NCBI Taxonomy" id="477680"/>
    <lineage>
        <taxon>Bacteria</taxon>
        <taxon>Pseudomonadati</taxon>
        <taxon>Bacteroidota</taxon>
        <taxon>Chitinophagia</taxon>
        <taxon>Chitinophagales</taxon>
        <taxon>Chitinophagaceae</taxon>
        <taxon>Filimonas</taxon>
    </lineage>
</organism>
<keyword evidence="5" id="KW-0547">Nucleotide-binding</keyword>
<keyword evidence="9" id="KW-0443">Lipid metabolism</keyword>
<dbReference type="AlphaFoldDB" id="A0A173MQ77"/>
<accession>A0A173MQ77</accession>
<keyword evidence="4" id="KW-0479">Metal-binding</keyword>
<evidence type="ECO:0000256" key="11">
    <source>
        <dbReference type="ARBA" id="ARBA00023264"/>
    </source>
</evidence>
<dbReference type="EMBL" id="FTOR01000001">
    <property type="protein sequence ID" value="SIS79324.1"/>
    <property type="molecule type" value="Genomic_DNA"/>
</dbReference>
<name>A0A173MQ77_9BACT</name>
<keyword evidence="2" id="KW-0444">Lipid biosynthesis</keyword>
<dbReference type="GO" id="GO:0046872">
    <property type="term" value="F:metal ion binding"/>
    <property type="evidence" value="ECO:0007669"/>
    <property type="project" value="UniProtKB-KW"/>
</dbReference>
<evidence type="ECO:0000259" key="12">
    <source>
        <dbReference type="PROSITE" id="PS50146"/>
    </source>
</evidence>
<keyword evidence="8" id="KW-0460">Magnesium</keyword>
<dbReference type="SMART" id="SM00046">
    <property type="entry name" value="DAGKc"/>
    <property type="match status" value="1"/>
</dbReference>
<dbReference type="Gene3D" id="2.60.200.40">
    <property type="match status" value="1"/>
</dbReference>
<reference evidence="14" key="1">
    <citation type="submission" date="2017-01" db="EMBL/GenBank/DDBJ databases">
        <authorList>
            <person name="Varghese N."/>
            <person name="Submissions S."/>
        </authorList>
    </citation>
    <scope>NUCLEOTIDE SEQUENCE [LARGE SCALE GENOMIC DNA]</scope>
    <source>
        <strain evidence="14">DSM 21054</strain>
    </source>
</reference>
<dbReference type="GO" id="GO:0016301">
    <property type="term" value="F:kinase activity"/>
    <property type="evidence" value="ECO:0007669"/>
    <property type="project" value="UniProtKB-KW"/>
</dbReference>
<evidence type="ECO:0000256" key="7">
    <source>
        <dbReference type="ARBA" id="ARBA00022840"/>
    </source>
</evidence>
<dbReference type="RefSeq" id="WP_231940345.1">
    <property type="nucleotide sequence ID" value="NZ_AP017422.1"/>
</dbReference>
<dbReference type="STRING" id="477680.SAMN05421788_1011245"/>
<feature type="domain" description="DAGKc" evidence="12">
    <location>
        <begin position="26"/>
        <end position="156"/>
    </location>
</feature>
<dbReference type="GO" id="GO:0005886">
    <property type="term" value="C:plasma membrane"/>
    <property type="evidence" value="ECO:0007669"/>
    <property type="project" value="TreeGrafter"/>
</dbReference>
<dbReference type="InterPro" id="IPR050187">
    <property type="entry name" value="Lipid_Phosphate_FormReg"/>
</dbReference>
<evidence type="ECO:0000256" key="5">
    <source>
        <dbReference type="ARBA" id="ARBA00022741"/>
    </source>
</evidence>
<dbReference type="Pfam" id="PF19279">
    <property type="entry name" value="YegS_C"/>
    <property type="match status" value="1"/>
</dbReference>
<evidence type="ECO:0000256" key="4">
    <source>
        <dbReference type="ARBA" id="ARBA00022723"/>
    </source>
</evidence>
<dbReference type="InterPro" id="IPR016064">
    <property type="entry name" value="NAD/diacylglycerol_kinase_sf"/>
</dbReference>
<keyword evidence="14" id="KW-1185">Reference proteome</keyword>
<evidence type="ECO:0000256" key="10">
    <source>
        <dbReference type="ARBA" id="ARBA00023209"/>
    </source>
</evidence>
<evidence type="ECO:0000256" key="6">
    <source>
        <dbReference type="ARBA" id="ARBA00022777"/>
    </source>
</evidence>
<keyword evidence="3" id="KW-0808">Transferase</keyword>